<dbReference type="SUPFAM" id="SSF47413">
    <property type="entry name" value="lambda repressor-like DNA-binding domains"/>
    <property type="match status" value="1"/>
</dbReference>
<dbReference type="Pfam" id="PF05729">
    <property type="entry name" value="NACHT"/>
    <property type="match status" value="1"/>
</dbReference>
<dbReference type="Gene3D" id="3.40.50.300">
    <property type="entry name" value="P-loop containing nucleotide triphosphate hydrolases"/>
    <property type="match status" value="1"/>
</dbReference>
<sequence>MNDDPLAKLSLRLRILKAQRGLSMGGLQQRSSLGRTTVSQALNGSRLPSETTVVALARALGTQVEPLLALRQQACPPPVGQATSRSGPRVLASFEERYRRYLADQYGQLTVVGLDLGRPERGSWPLNAAYLSLELAQASEDWQVTGEHEHPSAVVRRTEQALAGQRRVLLKGLAGSGKTTLLQWLAVATATGSLPEELAGWHGRIPFVLPLRTLIRHGPLPQPHEFLQVIGTPLASSQPDGWVDAVLSDRALVLVDGVDEVPQEHRQGTRQWLEALLAAYEDLCVVVTTRPSAIPDGWLAHRRFTELTVRPMNAADTRVFINLWHTAARQNANGTAAHEHLRELETTLQITVRAQRNLSQLSTTPLMCALVCALHRERRGHLPYSRMELYTAALSMLLVRRDHERGIHLPEGIRLTEAESSRLLRRLAYWLIRNQQAEMDRATALALLADALPAMAAVATQGSAEQVLEHLINRTGLLQEPAADTIGFVHRTFQDYLGAQAAIDIRDFPLLVNHAHDDQWEDVIRMAIGHARPQEAADLLTGLVTRGDREEEHLPRLHLLAAASLHYATEIDPTIRGLVEQRAGALMPPRSSEEANLLARLGPGILDLLPRSADGLQGDEINAVIRTAATMGGDQAYAILQQFVPTLPPTGRGSLPDYELCAGWGNFDAQEFARDILLPLQTSSRPPTLTVRTREQADALRLLRPVRQITFRGAFTAEDITAHLSPEHTRLLSIYEGQELKSLRFIRDLPALGELGLSGCTRINHLEDLAGLPLPQLRLLQMPDTFRFDTLAGLPALTHLSLYTILPWRSLHRLPAPEDLISLALGGWISASVTGITRFPRLRTLIVNHPLDEIEWENIAALPNLTELYLGECDLSKSPRMLSTQRLTVSSERADMRLDLIPDRFPNLERLSLNCRGHAPDLTPLHEIPKLHITLTNTQHATGLNMFPPGTISIHPRPRTPPTRPPS</sequence>
<dbReference type="InterPro" id="IPR027417">
    <property type="entry name" value="P-loop_NTPase"/>
</dbReference>
<dbReference type="EMBL" id="BAAABX010000097">
    <property type="protein sequence ID" value="GAA0439865.1"/>
    <property type="molecule type" value="Genomic_DNA"/>
</dbReference>
<dbReference type="SUPFAM" id="SSF52058">
    <property type="entry name" value="L domain-like"/>
    <property type="match status" value="1"/>
</dbReference>
<dbReference type="Proteomes" id="UP001500879">
    <property type="component" value="Unassembled WGS sequence"/>
</dbReference>
<evidence type="ECO:0000256" key="1">
    <source>
        <dbReference type="ARBA" id="ARBA00022741"/>
    </source>
</evidence>
<evidence type="ECO:0000259" key="5">
    <source>
        <dbReference type="PROSITE" id="PS50943"/>
    </source>
</evidence>
<dbReference type="PROSITE" id="PS50943">
    <property type="entry name" value="HTH_CROC1"/>
    <property type="match status" value="1"/>
</dbReference>
<feature type="domain" description="HTH cro/C1-type" evidence="5">
    <location>
        <begin position="13"/>
        <end position="67"/>
    </location>
</feature>
<keyword evidence="1" id="KW-0547">Nucleotide-binding</keyword>
<dbReference type="InterPro" id="IPR007111">
    <property type="entry name" value="NACHT_NTPase"/>
</dbReference>
<proteinExistence type="predicted"/>
<evidence type="ECO:0000256" key="3">
    <source>
        <dbReference type="SAM" id="MobiDB-lite"/>
    </source>
</evidence>
<reference evidence="6 7" key="1">
    <citation type="journal article" date="2019" name="Int. J. Syst. Evol. Microbiol.">
        <title>The Global Catalogue of Microorganisms (GCM) 10K type strain sequencing project: providing services to taxonomists for standard genome sequencing and annotation.</title>
        <authorList>
            <consortium name="The Broad Institute Genomics Platform"/>
            <consortium name="The Broad Institute Genome Sequencing Center for Infectious Disease"/>
            <person name="Wu L."/>
            <person name="Ma J."/>
        </authorList>
    </citation>
    <scope>NUCLEOTIDE SEQUENCE [LARGE SCALE GENOMIC DNA]</scope>
    <source>
        <strain evidence="6 7">JCM 4788</strain>
    </source>
</reference>
<dbReference type="PANTHER" id="PTHR46844">
    <property type="entry name" value="SLR5058 PROTEIN"/>
    <property type="match status" value="1"/>
</dbReference>
<dbReference type="InterPro" id="IPR032675">
    <property type="entry name" value="LRR_dom_sf"/>
</dbReference>
<evidence type="ECO:0000313" key="6">
    <source>
        <dbReference type="EMBL" id="GAA0439865.1"/>
    </source>
</evidence>
<dbReference type="CDD" id="cd00093">
    <property type="entry name" value="HTH_XRE"/>
    <property type="match status" value="1"/>
</dbReference>
<dbReference type="PROSITE" id="PS50837">
    <property type="entry name" value="NACHT"/>
    <property type="match status" value="1"/>
</dbReference>
<dbReference type="Gene3D" id="3.80.10.10">
    <property type="entry name" value="Ribonuclease Inhibitor"/>
    <property type="match status" value="1"/>
</dbReference>
<name>A0ABN0Z9R8_9ACTN</name>
<dbReference type="InterPro" id="IPR010982">
    <property type="entry name" value="Lambda_DNA-bd_dom_sf"/>
</dbReference>
<dbReference type="InterPro" id="IPR001387">
    <property type="entry name" value="Cro/C1-type_HTH"/>
</dbReference>
<keyword evidence="7" id="KW-1185">Reference proteome</keyword>
<organism evidence="6 7">
    <name type="scientific">Streptomyces luteireticuli</name>
    <dbReference type="NCBI Taxonomy" id="173858"/>
    <lineage>
        <taxon>Bacteria</taxon>
        <taxon>Bacillati</taxon>
        <taxon>Actinomycetota</taxon>
        <taxon>Actinomycetes</taxon>
        <taxon>Kitasatosporales</taxon>
        <taxon>Streptomycetaceae</taxon>
        <taxon>Streptomyces</taxon>
    </lineage>
</organism>
<evidence type="ECO:0000313" key="7">
    <source>
        <dbReference type="Proteomes" id="UP001500879"/>
    </source>
</evidence>
<feature type="domain" description="NACHT" evidence="4">
    <location>
        <begin position="166"/>
        <end position="504"/>
    </location>
</feature>
<feature type="region of interest" description="Disordered" evidence="3">
    <location>
        <begin position="948"/>
        <end position="967"/>
    </location>
</feature>
<dbReference type="RefSeq" id="WP_344033346.1">
    <property type="nucleotide sequence ID" value="NZ_BAAABX010000097.1"/>
</dbReference>
<dbReference type="Gene3D" id="1.10.260.40">
    <property type="entry name" value="lambda repressor-like DNA-binding domains"/>
    <property type="match status" value="1"/>
</dbReference>
<dbReference type="Pfam" id="PF13560">
    <property type="entry name" value="HTH_31"/>
    <property type="match status" value="1"/>
</dbReference>
<keyword evidence="2" id="KW-0067">ATP-binding</keyword>
<evidence type="ECO:0000259" key="4">
    <source>
        <dbReference type="PROSITE" id="PS50837"/>
    </source>
</evidence>
<gene>
    <name evidence="6" type="ORF">GCM10010357_71510</name>
</gene>
<dbReference type="SUPFAM" id="SSF52540">
    <property type="entry name" value="P-loop containing nucleoside triphosphate hydrolases"/>
    <property type="match status" value="1"/>
</dbReference>
<dbReference type="SMART" id="SM00530">
    <property type="entry name" value="HTH_XRE"/>
    <property type="match status" value="1"/>
</dbReference>
<comment type="caution">
    <text evidence="6">The sequence shown here is derived from an EMBL/GenBank/DDBJ whole genome shotgun (WGS) entry which is preliminary data.</text>
</comment>
<evidence type="ECO:0000256" key="2">
    <source>
        <dbReference type="ARBA" id="ARBA00022840"/>
    </source>
</evidence>
<protein>
    <submittedName>
        <fullName evidence="6">NACHT domain-containing protein</fullName>
    </submittedName>
</protein>
<dbReference type="PANTHER" id="PTHR46844:SF1">
    <property type="entry name" value="SLR5058 PROTEIN"/>
    <property type="match status" value="1"/>
</dbReference>
<accession>A0ABN0Z9R8</accession>